<evidence type="ECO:0000256" key="1">
    <source>
        <dbReference type="ARBA" id="ARBA00001946"/>
    </source>
</evidence>
<proteinExistence type="inferred from homology"/>
<dbReference type="Proteomes" id="UP000226079">
    <property type="component" value="Unassembled WGS sequence"/>
</dbReference>
<keyword evidence="3 4" id="KW-0378">Hydrolase</keyword>
<keyword evidence="7" id="KW-1185">Reference proteome</keyword>
<evidence type="ECO:0000256" key="3">
    <source>
        <dbReference type="ARBA" id="ARBA00022801"/>
    </source>
</evidence>
<dbReference type="InterPro" id="IPR020476">
    <property type="entry name" value="Nudix_hydrolase"/>
</dbReference>
<protein>
    <submittedName>
        <fullName evidence="6">NUDIX domain-containing protein</fullName>
    </submittedName>
</protein>
<evidence type="ECO:0000256" key="4">
    <source>
        <dbReference type="RuleBase" id="RU003476"/>
    </source>
</evidence>
<dbReference type="PROSITE" id="PS51462">
    <property type="entry name" value="NUDIX"/>
    <property type="match status" value="1"/>
</dbReference>
<feature type="domain" description="Nudix hydrolase" evidence="5">
    <location>
        <begin position="85"/>
        <end position="223"/>
    </location>
</feature>
<evidence type="ECO:0000256" key="2">
    <source>
        <dbReference type="ARBA" id="ARBA00005582"/>
    </source>
</evidence>
<reference evidence="6 7" key="1">
    <citation type="submission" date="2017-10" db="EMBL/GenBank/DDBJ databases">
        <title>Sequencing the genomes of 1000 actinobacteria strains.</title>
        <authorList>
            <person name="Klenk H.-P."/>
        </authorList>
    </citation>
    <scope>NUCLEOTIDE SEQUENCE [LARGE SCALE GENOMIC DNA]</scope>
    <source>
        <strain evidence="6 7">DSM 15597</strain>
    </source>
</reference>
<dbReference type="PRINTS" id="PR00502">
    <property type="entry name" value="NUDIXFAMILY"/>
</dbReference>
<dbReference type="AlphaFoldDB" id="A0A2A9CT90"/>
<evidence type="ECO:0000259" key="5">
    <source>
        <dbReference type="PROSITE" id="PS51462"/>
    </source>
</evidence>
<evidence type="ECO:0000313" key="7">
    <source>
        <dbReference type="Proteomes" id="UP000226079"/>
    </source>
</evidence>
<dbReference type="SUPFAM" id="SSF55811">
    <property type="entry name" value="Nudix"/>
    <property type="match status" value="1"/>
</dbReference>
<dbReference type="Gene3D" id="3.90.79.10">
    <property type="entry name" value="Nucleoside Triphosphate Pyrophosphohydrolase"/>
    <property type="match status" value="1"/>
</dbReference>
<dbReference type="InterPro" id="IPR020084">
    <property type="entry name" value="NUDIX_hydrolase_CS"/>
</dbReference>
<dbReference type="EMBL" id="PDJC01000001">
    <property type="protein sequence ID" value="PFG17381.1"/>
    <property type="molecule type" value="Genomic_DNA"/>
</dbReference>
<evidence type="ECO:0000313" key="6">
    <source>
        <dbReference type="EMBL" id="PFG17381.1"/>
    </source>
</evidence>
<gene>
    <name evidence="6" type="ORF">ATK74_1948</name>
</gene>
<dbReference type="InterPro" id="IPR000086">
    <property type="entry name" value="NUDIX_hydrolase_dom"/>
</dbReference>
<dbReference type="Pfam" id="PF00293">
    <property type="entry name" value="NUDIX"/>
    <property type="match status" value="1"/>
</dbReference>
<dbReference type="CDD" id="cd02883">
    <property type="entry name" value="NUDIX_Hydrolase"/>
    <property type="match status" value="1"/>
</dbReference>
<dbReference type="PANTHER" id="PTHR43046:SF2">
    <property type="entry name" value="8-OXO-DGTP DIPHOSPHATASE-RELATED"/>
    <property type="match status" value="1"/>
</dbReference>
<name>A0A2A9CT90_9ACTN</name>
<accession>A0A2A9CT90</accession>
<dbReference type="OrthoDB" id="9804442at2"/>
<comment type="cofactor">
    <cofactor evidence="1">
        <name>Mg(2+)</name>
        <dbReference type="ChEBI" id="CHEBI:18420"/>
    </cofactor>
</comment>
<comment type="similarity">
    <text evidence="2 4">Belongs to the Nudix hydrolase family.</text>
</comment>
<comment type="caution">
    <text evidence="6">The sequence shown here is derived from an EMBL/GenBank/DDBJ whole genome shotgun (WGS) entry which is preliminary data.</text>
</comment>
<dbReference type="RefSeq" id="WP_098460817.1">
    <property type="nucleotide sequence ID" value="NZ_PDJC01000001.1"/>
</dbReference>
<dbReference type="PANTHER" id="PTHR43046">
    <property type="entry name" value="GDP-MANNOSE MANNOSYL HYDROLASE"/>
    <property type="match status" value="1"/>
</dbReference>
<organism evidence="6 7">
    <name type="scientific">Propionicimonas paludicola</name>
    <dbReference type="NCBI Taxonomy" id="185243"/>
    <lineage>
        <taxon>Bacteria</taxon>
        <taxon>Bacillati</taxon>
        <taxon>Actinomycetota</taxon>
        <taxon>Actinomycetes</taxon>
        <taxon>Propionibacteriales</taxon>
        <taxon>Nocardioidaceae</taxon>
        <taxon>Propionicimonas</taxon>
    </lineage>
</organism>
<dbReference type="PROSITE" id="PS00893">
    <property type="entry name" value="NUDIX_BOX"/>
    <property type="match status" value="1"/>
</dbReference>
<dbReference type="GO" id="GO:0016787">
    <property type="term" value="F:hydrolase activity"/>
    <property type="evidence" value="ECO:0007669"/>
    <property type="project" value="UniProtKB-KW"/>
</dbReference>
<sequence length="231" mass="24778">MRIIGVEVAGGLPVLNVDLEHGADPHRLAWESGFRIVRLLSANGSAPDVTLTAQVSRHGRSAELPAAKPRSLDFTDEPATSPIVRQRLAAYGVVLSERGLLATQFSDLTAVPNLWGLPGGGIDPGESPAQALIREVIEETGQQLEIRQLLDVQTDHWIGRSPSQVMEDFHAVRIIYAAYSPDAGDPVVNDVGGTTADAAWVSLDAWSEWPWTSGARVLLERHLADLTAGLG</sequence>
<dbReference type="InterPro" id="IPR015797">
    <property type="entry name" value="NUDIX_hydrolase-like_dom_sf"/>
</dbReference>